<organism evidence="1 2">
    <name type="scientific">Dissulfuribacter thermophilus</name>
    <dbReference type="NCBI Taxonomy" id="1156395"/>
    <lineage>
        <taxon>Bacteria</taxon>
        <taxon>Pseudomonadati</taxon>
        <taxon>Thermodesulfobacteriota</taxon>
        <taxon>Dissulfuribacteria</taxon>
        <taxon>Dissulfuribacterales</taxon>
        <taxon>Dissulfuribacteraceae</taxon>
        <taxon>Dissulfuribacter</taxon>
    </lineage>
</organism>
<evidence type="ECO:0000313" key="1">
    <source>
        <dbReference type="EMBL" id="OCC15701.1"/>
    </source>
</evidence>
<dbReference type="EMBL" id="MAGO01000004">
    <property type="protein sequence ID" value="OCC15701.1"/>
    <property type="molecule type" value="Genomic_DNA"/>
</dbReference>
<proteinExistence type="predicted"/>
<evidence type="ECO:0000313" key="2">
    <source>
        <dbReference type="Proteomes" id="UP000093080"/>
    </source>
</evidence>
<dbReference type="AlphaFoldDB" id="A0A1B9F7G4"/>
<protein>
    <submittedName>
        <fullName evidence="1">Uncharacterized protein</fullName>
    </submittedName>
</protein>
<keyword evidence="2" id="KW-1185">Reference proteome</keyword>
<dbReference type="Proteomes" id="UP000093080">
    <property type="component" value="Unassembled WGS sequence"/>
</dbReference>
<accession>A0A1B9F7G4</accession>
<sequence>MLRYRQVEQQADVMQLMFSDFSRIDVNKLFSEIRNIELENALYERLAKVVDIHGAVDAFSLWLSQEVVCLGN</sequence>
<name>A0A1B9F7G4_9BACT</name>
<dbReference type="RefSeq" id="WP_141674214.1">
    <property type="nucleotide sequence ID" value="NZ_MAGO01000004.1"/>
</dbReference>
<gene>
    <name evidence="1" type="ORF">DBT_1052</name>
</gene>
<reference evidence="1 2" key="1">
    <citation type="submission" date="2016-06" db="EMBL/GenBank/DDBJ databases">
        <title>Respiratory ammonification of nitrate coupled to the oxidation of elemental sulfur in deep-sea autotrophic thermophilic bacteria.</title>
        <authorList>
            <person name="Slobodkina G.B."/>
            <person name="Mardanov A.V."/>
            <person name="Ravin N.V."/>
            <person name="Frolova A.A."/>
            <person name="Viryasiv M.B."/>
            <person name="Chernyh N.A."/>
            <person name="Bonch-Osmolovskaya E.A."/>
            <person name="Slobodkin A.I."/>
        </authorList>
    </citation>
    <scope>NUCLEOTIDE SEQUENCE [LARGE SCALE GENOMIC DNA]</scope>
    <source>
        <strain evidence="1 2">S69</strain>
    </source>
</reference>
<comment type="caution">
    <text evidence="1">The sequence shown here is derived from an EMBL/GenBank/DDBJ whole genome shotgun (WGS) entry which is preliminary data.</text>
</comment>